<dbReference type="PROSITE" id="PS50111">
    <property type="entry name" value="CHEMOTAXIS_TRANSDUC_2"/>
    <property type="match status" value="1"/>
</dbReference>
<proteinExistence type="predicted"/>
<dbReference type="SUPFAM" id="SSF58104">
    <property type="entry name" value="Methyl-accepting chemotaxis protein (MCP) signaling domain"/>
    <property type="match status" value="1"/>
</dbReference>
<evidence type="ECO:0000259" key="4">
    <source>
        <dbReference type="PROSITE" id="PS50111"/>
    </source>
</evidence>
<dbReference type="PANTHER" id="PTHR32089">
    <property type="entry name" value="METHYL-ACCEPTING CHEMOTAXIS PROTEIN MCPB"/>
    <property type="match status" value="1"/>
</dbReference>
<comment type="caution">
    <text evidence="6">The sequence shown here is derived from an EMBL/GenBank/DDBJ whole genome shotgun (WGS) entry which is preliminary data.</text>
</comment>
<organism evidence="6 7">
    <name type="scientific">Paenibacillus terreus</name>
    <dbReference type="NCBI Taxonomy" id="1387834"/>
    <lineage>
        <taxon>Bacteria</taxon>
        <taxon>Bacillati</taxon>
        <taxon>Bacillota</taxon>
        <taxon>Bacilli</taxon>
        <taxon>Bacillales</taxon>
        <taxon>Paenibacillaceae</taxon>
        <taxon>Paenibacillus</taxon>
    </lineage>
</organism>
<sequence>MIMAAELETMQMIETIQTEDFSDGDHTGQAEENGHAGKLIEYTACRSVPVIGMEVSCLALLDILRENPAAPCVVLVQNVGEVAGIIMREAFNRHLAGRFAAELYYDKPAAMFADPDTLIVDAANPAAEVLNKALLRPDSKFYDCVAVMDGGRLVGILTLRDLMELSRRLQKEADERSGLAVMKSSSGVARIGDSALQMAQEAAESAEATLEMSGLAETGRSRLEEVMYSYQMIAEQMKRQYEQTGVLERHIHTISGMASSIRSLADQSSLLAINASIEAAHAGGHGKGFQIVAEEVRKLAQQTRHFSEDIASLLGEIGSLIGENVALTQSSLREIEQGAVHIDAGSEAFSRLMANMENVNRRSQGLSRMAEDAAAAALQASEELGAMHMHTQDEEG</sequence>
<evidence type="ECO:0000256" key="3">
    <source>
        <dbReference type="PROSITE-ProRule" id="PRU00703"/>
    </source>
</evidence>
<dbReference type="RefSeq" id="WP_375527724.1">
    <property type="nucleotide sequence ID" value="NZ_JBHILM010000034.1"/>
</dbReference>
<dbReference type="InterPro" id="IPR046342">
    <property type="entry name" value="CBS_dom_sf"/>
</dbReference>
<protein>
    <submittedName>
        <fullName evidence="6">Methyl-accepting chemotaxis protein</fullName>
    </submittedName>
</protein>
<dbReference type="InterPro" id="IPR004089">
    <property type="entry name" value="MCPsignal_dom"/>
</dbReference>
<dbReference type="Gene3D" id="1.10.287.950">
    <property type="entry name" value="Methyl-accepting chemotaxis protein"/>
    <property type="match status" value="1"/>
</dbReference>
<dbReference type="PROSITE" id="PS51371">
    <property type="entry name" value="CBS"/>
    <property type="match status" value="1"/>
</dbReference>
<evidence type="ECO:0000259" key="5">
    <source>
        <dbReference type="PROSITE" id="PS51371"/>
    </source>
</evidence>
<evidence type="ECO:0000313" key="6">
    <source>
        <dbReference type="EMBL" id="MFB5684003.1"/>
    </source>
</evidence>
<name>A0ABV5BE64_9BACL</name>
<dbReference type="SUPFAM" id="SSF54631">
    <property type="entry name" value="CBS-domain pair"/>
    <property type="match status" value="1"/>
</dbReference>
<reference evidence="6 7" key="1">
    <citation type="submission" date="2024-09" db="EMBL/GenBank/DDBJ databases">
        <authorList>
            <person name="Ruan L."/>
        </authorList>
    </citation>
    <scope>NUCLEOTIDE SEQUENCE [LARGE SCALE GENOMIC DNA]</scope>
    <source>
        <strain evidence="6 7">D33</strain>
    </source>
</reference>
<dbReference type="Pfam" id="PF00571">
    <property type="entry name" value="CBS"/>
    <property type="match status" value="1"/>
</dbReference>
<feature type="domain" description="CBS" evidence="5">
    <location>
        <begin position="111"/>
        <end position="175"/>
    </location>
</feature>
<dbReference type="EMBL" id="JBHILM010000034">
    <property type="protein sequence ID" value="MFB5684003.1"/>
    <property type="molecule type" value="Genomic_DNA"/>
</dbReference>
<dbReference type="SMART" id="SM00283">
    <property type="entry name" value="MA"/>
    <property type="match status" value="1"/>
</dbReference>
<dbReference type="Gene3D" id="3.10.580.10">
    <property type="entry name" value="CBS-domain"/>
    <property type="match status" value="1"/>
</dbReference>
<dbReference type="PANTHER" id="PTHR32089:SF112">
    <property type="entry name" value="LYSOZYME-LIKE PROTEIN-RELATED"/>
    <property type="match status" value="1"/>
</dbReference>
<accession>A0ABV5BE64</accession>
<keyword evidence="3" id="KW-0129">CBS domain</keyword>
<dbReference type="Pfam" id="PF00015">
    <property type="entry name" value="MCPsignal"/>
    <property type="match status" value="1"/>
</dbReference>
<evidence type="ECO:0000256" key="2">
    <source>
        <dbReference type="PROSITE-ProRule" id="PRU00284"/>
    </source>
</evidence>
<evidence type="ECO:0000313" key="7">
    <source>
        <dbReference type="Proteomes" id="UP001580407"/>
    </source>
</evidence>
<dbReference type="InterPro" id="IPR000644">
    <property type="entry name" value="CBS_dom"/>
</dbReference>
<keyword evidence="7" id="KW-1185">Reference proteome</keyword>
<evidence type="ECO:0000256" key="1">
    <source>
        <dbReference type="ARBA" id="ARBA00023224"/>
    </source>
</evidence>
<gene>
    <name evidence="6" type="ORF">ACE3NQ_24110</name>
</gene>
<dbReference type="Proteomes" id="UP001580407">
    <property type="component" value="Unassembled WGS sequence"/>
</dbReference>
<feature type="domain" description="Methyl-accepting transducer" evidence="4">
    <location>
        <begin position="180"/>
        <end position="388"/>
    </location>
</feature>
<keyword evidence="1 2" id="KW-0807">Transducer</keyword>